<proteinExistence type="predicted"/>
<dbReference type="EMBL" id="SMMG02000007">
    <property type="protein sequence ID" value="KAA3468020.1"/>
    <property type="molecule type" value="Genomic_DNA"/>
</dbReference>
<reference evidence="2" key="1">
    <citation type="journal article" date="2019" name="Plant Biotechnol. J.">
        <title>Genome sequencing of the Australian wild diploid species Gossypium australe highlights disease resistance and delayed gland morphogenesis.</title>
        <authorList>
            <person name="Cai Y."/>
            <person name="Cai X."/>
            <person name="Wang Q."/>
            <person name="Wang P."/>
            <person name="Zhang Y."/>
            <person name="Cai C."/>
            <person name="Xu Y."/>
            <person name="Wang K."/>
            <person name="Zhou Z."/>
            <person name="Wang C."/>
            <person name="Geng S."/>
            <person name="Li B."/>
            <person name="Dong Q."/>
            <person name="Hou Y."/>
            <person name="Wang H."/>
            <person name="Ai P."/>
            <person name="Liu Z."/>
            <person name="Yi F."/>
            <person name="Sun M."/>
            <person name="An G."/>
            <person name="Cheng J."/>
            <person name="Zhang Y."/>
            <person name="Shi Q."/>
            <person name="Xie Y."/>
            <person name="Shi X."/>
            <person name="Chang Y."/>
            <person name="Huang F."/>
            <person name="Chen Y."/>
            <person name="Hong S."/>
            <person name="Mi L."/>
            <person name="Sun Q."/>
            <person name="Zhang L."/>
            <person name="Zhou B."/>
            <person name="Peng R."/>
            <person name="Zhang X."/>
            <person name="Liu F."/>
        </authorList>
    </citation>
    <scope>NUCLEOTIDE SEQUENCE [LARGE SCALE GENOMIC DNA]</scope>
    <source>
        <strain evidence="2">cv. PA1801</strain>
    </source>
</reference>
<evidence type="ECO:0000313" key="1">
    <source>
        <dbReference type="EMBL" id="KAA3468020.1"/>
    </source>
</evidence>
<dbReference type="AlphaFoldDB" id="A0A5B6VFJ2"/>
<gene>
    <name evidence="1" type="ORF">EPI10_002985</name>
</gene>
<name>A0A5B6VFJ2_9ROSI</name>
<evidence type="ECO:0000313" key="2">
    <source>
        <dbReference type="Proteomes" id="UP000325315"/>
    </source>
</evidence>
<organism evidence="1 2">
    <name type="scientific">Gossypium australe</name>
    <dbReference type="NCBI Taxonomy" id="47621"/>
    <lineage>
        <taxon>Eukaryota</taxon>
        <taxon>Viridiplantae</taxon>
        <taxon>Streptophyta</taxon>
        <taxon>Embryophyta</taxon>
        <taxon>Tracheophyta</taxon>
        <taxon>Spermatophyta</taxon>
        <taxon>Magnoliopsida</taxon>
        <taxon>eudicotyledons</taxon>
        <taxon>Gunneridae</taxon>
        <taxon>Pentapetalae</taxon>
        <taxon>rosids</taxon>
        <taxon>malvids</taxon>
        <taxon>Malvales</taxon>
        <taxon>Malvaceae</taxon>
        <taxon>Malvoideae</taxon>
        <taxon>Gossypium</taxon>
    </lineage>
</organism>
<keyword evidence="2" id="KW-1185">Reference proteome</keyword>
<dbReference type="Proteomes" id="UP000325315">
    <property type="component" value="Unassembled WGS sequence"/>
</dbReference>
<protein>
    <submittedName>
        <fullName evidence="1">Virus resistant/susceptible lipocalin</fullName>
    </submittedName>
</protein>
<accession>A0A5B6VFJ2</accession>
<dbReference type="OrthoDB" id="1883156at2759"/>
<sequence length="382" mass="41952">MALSAASTIISHNRAVNCLAFSLPKLGNSAVNHQQLHSRINFHSFSDHPYVHQSRNGGKFTPSCLAKTVVSDVEVHNSDFTTDAADDDTWSEFAKNVSGEWDGFGADFTIEGKPIELPESVVPEAYREWEVKVYDWQTQCPTLAEPVENTMTYKTIKLLPTVGCEADAATRYSIEEKNIGGVDNEVSAFAYHSSGCYTAIWSVADKNLLELEHCLINPRDRESRVRIIQVVRVGGTKFVLQNVRVFCEQWYGPFRNGDQLGGCAIRDSAFASTAATNASDVGGVWKGSNAVASFDSSGNNFLEELKDNGVMKSIRDGSNLILLPKQLWCSLKDSGGETCSEVGWLYDQGYAITSRCCFSSEGKLKEVSIARETTVLEAYTGC</sequence>
<comment type="caution">
    <text evidence="1">The sequence shown here is derived from an EMBL/GenBank/DDBJ whole genome shotgun (WGS) entry which is preliminary data.</text>
</comment>